<protein>
    <recommendedName>
        <fullName evidence="2">PA domain-containing protein</fullName>
    </recommendedName>
</protein>
<dbReference type="Proteomes" id="UP000246050">
    <property type="component" value="Unassembled WGS sequence"/>
</dbReference>
<dbReference type="RefSeq" id="WP_146231035.1">
    <property type="nucleotide sequence ID" value="NZ_QGKS01000182.1"/>
</dbReference>
<keyword evidence="1" id="KW-0732">Signal</keyword>
<evidence type="ECO:0000313" key="4">
    <source>
        <dbReference type="Proteomes" id="UP000246050"/>
    </source>
</evidence>
<feature type="chain" id="PRO_5016263235" description="PA domain-containing protein" evidence="1">
    <location>
        <begin position="37"/>
        <end position="792"/>
    </location>
</feature>
<dbReference type="Pfam" id="PF02225">
    <property type="entry name" value="PA"/>
    <property type="match status" value="1"/>
</dbReference>
<organism evidence="3 4">
    <name type="scientific">Micromonospora sicca</name>
    <dbReference type="NCBI Taxonomy" id="2202420"/>
    <lineage>
        <taxon>Bacteria</taxon>
        <taxon>Bacillati</taxon>
        <taxon>Actinomycetota</taxon>
        <taxon>Actinomycetes</taxon>
        <taxon>Micromonosporales</taxon>
        <taxon>Micromonosporaceae</taxon>
        <taxon>Micromonospora</taxon>
    </lineage>
</organism>
<dbReference type="Gene3D" id="3.50.30.30">
    <property type="match status" value="1"/>
</dbReference>
<dbReference type="InterPro" id="IPR046450">
    <property type="entry name" value="PA_dom_sf"/>
</dbReference>
<dbReference type="SUPFAM" id="SSF52025">
    <property type="entry name" value="PA domain"/>
    <property type="match status" value="1"/>
</dbReference>
<sequence>MTMPLSALHRTSAASLTSLAVVVGLLTAAPWSAANAATTDGPAPAPAARVVSTGGGAEVALTPLGDTGATSLAALPGADGATPGLVVATSRTGTTVQTTDVASTPTVIEGHAALLDASAADAVPLHFSAVGRDGRAAQAYITVFDLEHGAAWTRQLATDPAPSNDCSEATFARTTCVLVPRGEYSVMAFVSTLPAEKPTVGSSRTFQNISLVGEPETTVSGERTFAFDARDARQLRITTPGRSTKVPPQGAMLIGYDRTAADGSAVHLEMRPAYLLDQHFYLQPTPQVSIGAFQARTRVRLEAPDIALSAPTAPTLHPEYVDQTWFSDVSSDFPVVNGRSLLPVVDVGHATAADLAGRQLHGALALVTHSADMSIAEQSNNAAAHGAGVVVIRNDGPGDISDPGGTGVKLQVPTIRLNRAEGLALAHLPEGAMVTVEGEPASLYVYDLYLKVKDRIAEDPTYVALLGQLATQVRQVHGQPTLPSAFSEAAYPWQPGNSFVVSTVFPFKGGPGTRTEYRIPDPETAWSYAVFAPESPYNAMFPKAPVLPMNLTMPGRQAYSDREQDQLPFGRAPITAAPNPARPVQRSGDQLRVAVDGFTDADGNHGTEYTHPSGVRTHLEIRADGALVGETDNLPSGTVRLAGGESRVSISFTADNPQAWNELSTHTETAWSFPSATTAGGAAETQPLLLPNYDVSVDLHNRVRADLQGRVAFDLRLRRPDGVPSTPAGEPTIDASYDDGATWRPAAVTRGTDGWRVELPAGSGLVSLRLHAEDTGGSAVDQTIVRAFDVVH</sequence>
<reference evidence="3 4" key="1">
    <citation type="submission" date="2018-05" db="EMBL/GenBank/DDBJ databases">
        <title>Micromonosporas from Atacama Desert.</title>
        <authorList>
            <person name="Carro L."/>
            <person name="Golinska P."/>
            <person name="Klenk H.-P."/>
            <person name="Goodfellow M."/>
        </authorList>
    </citation>
    <scope>NUCLEOTIDE SEQUENCE [LARGE SCALE GENOMIC DNA]</scope>
    <source>
        <strain evidence="3 4">4G51</strain>
    </source>
</reference>
<dbReference type="AlphaFoldDB" id="A0A317DRL7"/>
<accession>A0A317DRL7</accession>
<gene>
    <name evidence="3" type="ORF">DKT69_10920</name>
</gene>
<name>A0A317DRL7_9ACTN</name>
<comment type="caution">
    <text evidence="3">The sequence shown here is derived from an EMBL/GenBank/DDBJ whole genome shotgun (WGS) entry which is preliminary data.</text>
</comment>
<dbReference type="InterPro" id="IPR003137">
    <property type="entry name" value="PA_domain"/>
</dbReference>
<evidence type="ECO:0000259" key="2">
    <source>
        <dbReference type="Pfam" id="PF02225"/>
    </source>
</evidence>
<feature type="domain" description="PA" evidence="2">
    <location>
        <begin position="351"/>
        <end position="425"/>
    </location>
</feature>
<dbReference type="EMBL" id="QGKS01000182">
    <property type="protein sequence ID" value="PWR15475.1"/>
    <property type="molecule type" value="Genomic_DNA"/>
</dbReference>
<evidence type="ECO:0000313" key="3">
    <source>
        <dbReference type="EMBL" id="PWR15475.1"/>
    </source>
</evidence>
<feature type="signal peptide" evidence="1">
    <location>
        <begin position="1"/>
        <end position="36"/>
    </location>
</feature>
<proteinExistence type="predicted"/>
<dbReference type="OrthoDB" id="9813435at2"/>
<evidence type="ECO:0000256" key="1">
    <source>
        <dbReference type="SAM" id="SignalP"/>
    </source>
</evidence>